<dbReference type="CDD" id="cd09274">
    <property type="entry name" value="RNase_HI_RT_Ty3"/>
    <property type="match status" value="1"/>
</dbReference>
<keyword evidence="4" id="KW-0540">Nuclease</keyword>
<evidence type="ECO:0000256" key="2">
    <source>
        <dbReference type="ARBA" id="ARBA00022679"/>
    </source>
</evidence>
<comment type="caution">
    <text evidence="11">The sequence shown here is derived from an EMBL/GenBank/DDBJ whole genome shotgun (WGS) entry which is preliminary data.</text>
</comment>
<evidence type="ECO:0000256" key="8">
    <source>
        <dbReference type="SAM" id="MobiDB-lite"/>
    </source>
</evidence>
<reference evidence="11 12" key="1">
    <citation type="submission" date="2017-12" db="EMBL/GenBank/DDBJ databases">
        <title>Hemimetabolous genomes reveal molecular basis of termite eusociality.</title>
        <authorList>
            <person name="Harrison M.C."/>
            <person name="Jongepier E."/>
            <person name="Robertson H.M."/>
            <person name="Arning N."/>
            <person name="Bitard-Feildel T."/>
            <person name="Chao H."/>
            <person name="Childers C.P."/>
            <person name="Dinh H."/>
            <person name="Doddapaneni H."/>
            <person name="Dugan S."/>
            <person name="Gowin J."/>
            <person name="Greiner C."/>
            <person name="Han Y."/>
            <person name="Hu H."/>
            <person name="Hughes D.S.T."/>
            <person name="Huylmans A.-K."/>
            <person name="Kemena C."/>
            <person name="Kremer L.P.M."/>
            <person name="Lee S.L."/>
            <person name="Lopez-Ezquerra A."/>
            <person name="Mallet L."/>
            <person name="Monroy-Kuhn J.M."/>
            <person name="Moser A."/>
            <person name="Murali S.C."/>
            <person name="Muzny D.M."/>
            <person name="Otani S."/>
            <person name="Piulachs M.-D."/>
            <person name="Poelchau M."/>
            <person name="Qu J."/>
            <person name="Schaub F."/>
            <person name="Wada-Katsumata A."/>
            <person name="Worley K.C."/>
            <person name="Xie Q."/>
            <person name="Ylla G."/>
            <person name="Poulsen M."/>
            <person name="Gibbs R.A."/>
            <person name="Schal C."/>
            <person name="Richards S."/>
            <person name="Belles X."/>
            <person name="Korb J."/>
            <person name="Bornberg-Bauer E."/>
        </authorList>
    </citation>
    <scope>NUCLEOTIDE SEQUENCE [LARGE SCALE GENOMIC DNA]</scope>
    <source>
        <tissue evidence="11">Whole body</tissue>
    </source>
</reference>
<dbReference type="Pfam" id="PF17921">
    <property type="entry name" value="Integrase_H2C2"/>
    <property type="match status" value="1"/>
</dbReference>
<dbReference type="Gene3D" id="2.40.70.10">
    <property type="entry name" value="Acid Proteases"/>
    <property type="match status" value="1"/>
</dbReference>
<evidence type="ECO:0000256" key="7">
    <source>
        <dbReference type="ARBA" id="ARBA00022918"/>
    </source>
</evidence>
<dbReference type="Gene3D" id="1.10.340.70">
    <property type="match status" value="1"/>
</dbReference>
<evidence type="ECO:0000256" key="3">
    <source>
        <dbReference type="ARBA" id="ARBA00022695"/>
    </source>
</evidence>
<proteinExistence type="predicted"/>
<evidence type="ECO:0000313" key="11">
    <source>
        <dbReference type="EMBL" id="PNF19018.1"/>
    </source>
</evidence>
<dbReference type="InterPro" id="IPR000477">
    <property type="entry name" value="RT_dom"/>
</dbReference>
<dbReference type="GO" id="GO:0003676">
    <property type="term" value="F:nucleic acid binding"/>
    <property type="evidence" value="ECO:0007669"/>
    <property type="project" value="InterPro"/>
</dbReference>
<dbReference type="Pfam" id="PF00665">
    <property type="entry name" value="rve"/>
    <property type="match status" value="1"/>
</dbReference>
<dbReference type="Gene3D" id="3.30.70.270">
    <property type="match status" value="2"/>
</dbReference>
<feature type="domain" description="Reverse transcriptase" evidence="9">
    <location>
        <begin position="431"/>
        <end position="610"/>
    </location>
</feature>
<evidence type="ECO:0000259" key="9">
    <source>
        <dbReference type="PROSITE" id="PS50878"/>
    </source>
</evidence>
<dbReference type="CDD" id="cd01647">
    <property type="entry name" value="RT_LTR"/>
    <property type="match status" value="1"/>
</dbReference>
<dbReference type="FunFam" id="3.30.70.270:FF:000020">
    <property type="entry name" value="Transposon Tf2-6 polyprotein-like Protein"/>
    <property type="match status" value="1"/>
</dbReference>
<dbReference type="InterPro" id="IPR050951">
    <property type="entry name" value="Retrovirus_Pol_polyprotein"/>
</dbReference>
<keyword evidence="3" id="KW-0548">Nucleotidyltransferase</keyword>
<keyword evidence="2" id="KW-0808">Transferase</keyword>
<dbReference type="Gene3D" id="3.10.20.370">
    <property type="match status" value="1"/>
</dbReference>
<dbReference type="EC" id="2.7.7.49" evidence="1"/>
<dbReference type="PROSITE" id="PS50994">
    <property type="entry name" value="INTEGRASE"/>
    <property type="match status" value="1"/>
</dbReference>
<dbReference type="InterPro" id="IPR043128">
    <property type="entry name" value="Rev_trsase/Diguanyl_cyclase"/>
</dbReference>
<gene>
    <name evidence="11" type="ORF">B7P43_G12197</name>
</gene>
<dbReference type="OrthoDB" id="6764494at2759"/>
<dbReference type="PANTHER" id="PTHR37984">
    <property type="entry name" value="PROTEIN CBG26694"/>
    <property type="match status" value="1"/>
</dbReference>
<dbReference type="PANTHER" id="PTHR37984:SF5">
    <property type="entry name" value="PROTEIN NYNRIN-LIKE"/>
    <property type="match status" value="1"/>
</dbReference>
<dbReference type="EMBL" id="NEVH01021954">
    <property type="protein sequence ID" value="PNF19018.1"/>
    <property type="molecule type" value="Genomic_DNA"/>
</dbReference>
<dbReference type="InterPro" id="IPR001584">
    <property type="entry name" value="Integrase_cat-core"/>
</dbReference>
<keyword evidence="12" id="KW-1185">Reference proteome</keyword>
<feature type="domain" description="Integrase catalytic" evidence="10">
    <location>
        <begin position="980"/>
        <end position="1138"/>
    </location>
</feature>
<dbReference type="InParanoid" id="A0A2J7PRQ5"/>
<dbReference type="InterPro" id="IPR041588">
    <property type="entry name" value="Integrase_H2C2"/>
</dbReference>
<dbReference type="InterPro" id="IPR012337">
    <property type="entry name" value="RNaseH-like_sf"/>
</dbReference>
<dbReference type="PROSITE" id="PS50878">
    <property type="entry name" value="RT_POL"/>
    <property type="match status" value="1"/>
</dbReference>
<dbReference type="Gene3D" id="3.30.420.10">
    <property type="entry name" value="Ribonuclease H-like superfamily/Ribonuclease H"/>
    <property type="match status" value="1"/>
</dbReference>
<keyword evidence="7" id="KW-0695">RNA-directed DNA polymerase</keyword>
<protein>
    <recommendedName>
        <fullName evidence="1">RNA-directed DNA polymerase</fullName>
        <ecNumber evidence="1">2.7.7.49</ecNumber>
    </recommendedName>
</protein>
<accession>A0A2J7PRQ5</accession>
<dbReference type="InterPro" id="IPR043502">
    <property type="entry name" value="DNA/RNA_pol_sf"/>
</dbReference>
<dbReference type="AlphaFoldDB" id="A0A2J7PRQ5"/>
<feature type="region of interest" description="Disordered" evidence="8">
    <location>
        <begin position="335"/>
        <end position="355"/>
    </location>
</feature>
<dbReference type="InterPro" id="IPR041373">
    <property type="entry name" value="RT_RNaseH"/>
</dbReference>
<evidence type="ECO:0000256" key="5">
    <source>
        <dbReference type="ARBA" id="ARBA00022759"/>
    </source>
</evidence>
<evidence type="ECO:0000256" key="1">
    <source>
        <dbReference type="ARBA" id="ARBA00012493"/>
    </source>
</evidence>
<dbReference type="SUPFAM" id="SSF53098">
    <property type="entry name" value="Ribonuclease H-like"/>
    <property type="match status" value="1"/>
</dbReference>
<evidence type="ECO:0000256" key="4">
    <source>
        <dbReference type="ARBA" id="ARBA00022722"/>
    </source>
</evidence>
<dbReference type="Pfam" id="PF17917">
    <property type="entry name" value="RT_RNaseH"/>
    <property type="match status" value="1"/>
</dbReference>
<dbReference type="InterPro" id="IPR021109">
    <property type="entry name" value="Peptidase_aspartic_dom_sf"/>
</dbReference>
<evidence type="ECO:0000259" key="10">
    <source>
        <dbReference type="PROSITE" id="PS50994"/>
    </source>
</evidence>
<organism evidence="11 12">
    <name type="scientific">Cryptotermes secundus</name>
    <dbReference type="NCBI Taxonomy" id="105785"/>
    <lineage>
        <taxon>Eukaryota</taxon>
        <taxon>Metazoa</taxon>
        <taxon>Ecdysozoa</taxon>
        <taxon>Arthropoda</taxon>
        <taxon>Hexapoda</taxon>
        <taxon>Insecta</taxon>
        <taxon>Pterygota</taxon>
        <taxon>Neoptera</taxon>
        <taxon>Polyneoptera</taxon>
        <taxon>Dictyoptera</taxon>
        <taxon>Blattodea</taxon>
        <taxon>Blattoidea</taxon>
        <taxon>Termitoidae</taxon>
        <taxon>Kalotermitidae</taxon>
        <taxon>Cryptotermitinae</taxon>
        <taxon>Cryptotermes</taxon>
    </lineage>
</organism>
<dbReference type="SUPFAM" id="SSF50630">
    <property type="entry name" value="Acid proteases"/>
    <property type="match status" value="1"/>
</dbReference>
<evidence type="ECO:0000313" key="12">
    <source>
        <dbReference type="Proteomes" id="UP000235965"/>
    </source>
</evidence>
<dbReference type="GO" id="GO:0004519">
    <property type="term" value="F:endonuclease activity"/>
    <property type="evidence" value="ECO:0007669"/>
    <property type="project" value="UniProtKB-KW"/>
</dbReference>
<dbReference type="InterPro" id="IPR036397">
    <property type="entry name" value="RNaseH_sf"/>
</dbReference>
<dbReference type="GO" id="GO:0015074">
    <property type="term" value="P:DNA integration"/>
    <property type="evidence" value="ECO:0007669"/>
    <property type="project" value="InterPro"/>
</dbReference>
<sequence>MTGVITDRMSPISRTNDFLGPPGVAELTNELISDRDSEIEIKKSSSHDAADCIVLFINETTLGQSPQVEIMVSNKILINVILDSGSEVNLISEEIYGKLIKAGVQVPVLPVENVVLVTAFGRRSKRIRQQVLIEFTMGNDLFECIFLISSQLRNEAIIGCQFLKEYGICMNFSKGSISYVRGDVMKEHAFVTKARLQSDESDDCGQAREVILHNNRSTGQQTRNPSADCEDQVLTRAAHSCSNPTPHQTGAASREKCLKSGRSNGIVSPCGTTEESKGRENLDHGAECDHLSGVNKLPDTGVSEGLNIQSKGSVDKKAARDLNVDVMYVKRGLQVGEPIPRPKPHPSDSRSLQKSDVSALVEQVSSLSEPQQKGLYDTLIKYMDHMTTKPGRCNLLEYKFQVITDQPIVGYSRPIPFTLRPTVRGQINQMLKDDILEISASPILNPLTVVNKEGGKIRICIDARKVNQFTIPDRERAPPLQELLQKFNGARYLTSLDLSSAFLQVPLHEESRKYTAFLFDSTVYQFKRVPYGFKNSLPAFIRAIKLALGGSSLENVVFYIDDILVYSTTFDEHMKHIDAVLSKLTKAGFTINAAKCRFCRDEVKFLGHRINRTGVSADPDRVAAILNYPAPRNSKQLRQFLGTCNFHSRFIIGYANYVAPLTPLLKQGVKWVWTEETQDAFLRLRESFARSIHLVHPSEKLPYAIYTDASKLGISSILTQESDSGETLIVSTVSRVLSPVERRYSTCEQELLAVVYALQKFRIYVIGHAVTVYSDNKALSFLKRCNLTSSRVTRWVMQLQEYDLKIVHISGVNNFFADTLSRNPIGLSQESRDQVMKPNEVFVRKVNLGTDRALIKELGNLSEHQLGDPVLKRIREELERDPIKLQGKYMIRDNILYCKNDRTQAYWKAMLPSQLEHRVIRYVHTLLGHQGTDKCMLQIEQSFHLKSLGRKVRKYVAHCDICQRAKHPNRAYEIEKLSHLPKKPGELLSVDLYGPLPTARGSVKYLFVCLEFFSKHVKLYPLKAATTRSCLKKLKDHYFLKVIKPKVVLSDHGSQFASPTWQKALADLGIQCRYSPIRHPESNPAERIMRELGKYFKIYCNETHKKWPELVPYIENWLNSSVSQSTGYAPIELLNGQARPDIFLKILKKQPDQSPSEEPLADKLIKAYARMKLKAERRNKKRRTGRTQWNPNLNDQVLVKCQPASDAVQGITSKFQRPYEGPYLIQRKINPAIFELADEEGRIRGIFNLKHLKPYLSEEN</sequence>
<dbReference type="SUPFAM" id="SSF56672">
    <property type="entry name" value="DNA/RNA polymerases"/>
    <property type="match status" value="1"/>
</dbReference>
<dbReference type="Proteomes" id="UP000235965">
    <property type="component" value="Unassembled WGS sequence"/>
</dbReference>
<keyword evidence="5" id="KW-0255">Endonuclease</keyword>
<dbReference type="CDD" id="cd00303">
    <property type="entry name" value="retropepsin_like"/>
    <property type="match status" value="1"/>
</dbReference>
<dbReference type="Pfam" id="PF00078">
    <property type="entry name" value="RVT_1"/>
    <property type="match status" value="1"/>
</dbReference>
<dbReference type="GO" id="GO:0016787">
    <property type="term" value="F:hydrolase activity"/>
    <property type="evidence" value="ECO:0007669"/>
    <property type="project" value="UniProtKB-KW"/>
</dbReference>
<name>A0A2J7PRQ5_9NEOP</name>
<keyword evidence="6" id="KW-0378">Hydrolase</keyword>
<dbReference type="GO" id="GO:0003964">
    <property type="term" value="F:RNA-directed DNA polymerase activity"/>
    <property type="evidence" value="ECO:0007669"/>
    <property type="project" value="UniProtKB-KW"/>
</dbReference>
<dbReference type="STRING" id="105785.A0A2J7PRQ5"/>
<dbReference type="GO" id="GO:0042575">
    <property type="term" value="C:DNA polymerase complex"/>
    <property type="evidence" value="ECO:0007669"/>
    <property type="project" value="UniProtKB-ARBA"/>
</dbReference>
<evidence type="ECO:0000256" key="6">
    <source>
        <dbReference type="ARBA" id="ARBA00022801"/>
    </source>
</evidence>
<dbReference type="Gene3D" id="3.10.10.10">
    <property type="entry name" value="HIV Type 1 Reverse Transcriptase, subunit A, domain 1"/>
    <property type="match status" value="1"/>
</dbReference>